<sequence length="129" mass="13969">METIPASVADAARGAVEVLRERGHYQGDYYDREWVAQGADLDHVPVDVCGAINLASGLDVDAPWDDHPHHALARATGEALRDYVPIEPDPALDLPTLIGHWNDDSRRTWADIIAALEGVAAAHDKGESL</sequence>
<gene>
    <name evidence="1" type="ORF">GT755_12200</name>
</gene>
<comment type="caution">
    <text evidence="1">The sequence shown here is derived from an EMBL/GenBank/DDBJ whole genome shotgun (WGS) entry which is preliminary data.</text>
</comment>
<proteinExistence type="predicted"/>
<evidence type="ECO:0000313" key="1">
    <source>
        <dbReference type="EMBL" id="NAS22443.1"/>
    </source>
</evidence>
<accession>A0A7C9JDN8</accession>
<dbReference type="AlphaFoldDB" id="A0A7C9JDN8"/>
<organism evidence="1 2">
    <name type="scientific">Herbidospora solisilvae</name>
    <dbReference type="NCBI Taxonomy" id="2696284"/>
    <lineage>
        <taxon>Bacteria</taxon>
        <taxon>Bacillati</taxon>
        <taxon>Actinomycetota</taxon>
        <taxon>Actinomycetes</taxon>
        <taxon>Streptosporangiales</taxon>
        <taxon>Streptosporangiaceae</taxon>
        <taxon>Herbidospora</taxon>
    </lineage>
</organism>
<reference evidence="1 2" key="1">
    <citation type="submission" date="2020-01" db="EMBL/GenBank/DDBJ databases">
        <title>Herbidospora sp. NEAU-GS84 nov., a novel actinomycete isolated from soil.</title>
        <authorList>
            <person name="Han L."/>
        </authorList>
    </citation>
    <scope>NUCLEOTIDE SEQUENCE [LARGE SCALE GENOMIC DNA]</scope>
    <source>
        <strain evidence="1 2">NEAU-GS84</strain>
    </source>
</reference>
<dbReference type="Pfam" id="PF19698">
    <property type="entry name" value="DUF6197"/>
    <property type="match status" value="1"/>
</dbReference>
<dbReference type="Proteomes" id="UP000479526">
    <property type="component" value="Unassembled WGS sequence"/>
</dbReference>
<keyword evidence="2" id="KW-1185">Reference proteome</keyword>
<name>A0A7C9JDN8_9ACTN</name>
<dbReference type="EMBL" id="WXEW01000003">
    <property type="protein sequence ID" value="NAS22443.1"/>
    <property type="molecule type" value="Genomic_DNA"/>
</dbReference>
<protein>
    <submittedName>
        <fullName evidence="1">Uncharacterized protein</fullName>
    </submittedName>
</protein>
<dbReference type="RefSeq" id="WP_161479813.1">
    <property type="nucleotide sequence ID" value="NZ_WXEW01000003.1"/>
</dbReference>
<dbReference type="InterPro" id="IPR045677">
    <property type="entry name" value="DUF6197"/>
</dbReference>
<evidence type="ECO:0000313" key="2">
    <source>
        <dbReference type="Proteomes" id="UP000479526"/>
    </source>
</evidence>